<geneLocation type="mitochondrion" evidence="3"/>
<feature type="domain" description="Nuclease-associated modular DNA-binding 1" evidence="2">
    <location>
        <begin position="350"/>
        <end position="384"/>
    </location>
</feature>
<dbReference type="InterPro" id="IPR000305">
    <property type="entry name" value="GIY-YIG_endonuc"/>
</dbReference>
<dbReference type="Gene3D" id="3.40.1440.10">
    <property type="entry name" value="GIY-YIG endonuclease"/>
    <property type="match status" value="1"/>
</dbReference>
<dbReference type="GeneID" id="38466386"/>
<keyword evidence="3" id="KW-0540">Nuclease</keyword>
<keyword evidence="3" id="KW-0496">Mitochondrion</keyword>
<organism evidence="3">
    <name type="scientific">Coniothyrium glycines</name>
    <dbReference type="NCBI Taxonomy" id="1077358"/>
    <lineage>
        <taxon>Eukaryota</taxon>
        <taxon>Fungi</taxon>
        <taxon>Dikarya</taxon>
        <taxon>Ascomycota</taxon>
        <taxon>Pezizomycotina</taxon>
        <taxon>Dothideomycetes</taxon>
        <taxon>Pleosporomycetidae</taxon>
        <taxon>Pleosporales</taxon>
        <taxon>Pleosporineae</taxon>
        <taxon>Coniothyriaceae</taxon>
        <taxon>Coniothyrium</taxon>
    </lineage>
</organism>
<keyword evidence="3" id="KW-0378">Hydrolase</keyword>
<dbReference type="SUPFAM" id="SSF82771">
    <property type="entry name" value="GIY-YIG endonuclease"/>
    <property type="match status" value="1"/>
</dbReference>
<dbReference type="EMBL" id="MH337273">
    <property type="protein sequence ID" value="AYU74390.1"/>
    <property type="molecule type" value="Genomic_DNA"/>
</dbReference>
<evidence type="ECO:0000259" key="2">
    <source>
        <dbReference type="Pfam" id="PF07453"/>
    </source>
</evidence>
<feature type="domain" description="GIY-YIG" evidence="1">
    <location>
        <begin position="160"/>
        <end position="196"/>
    </location>
</feature>
<dbReference type="Pfam" id="PF01541">
    <property type="entry name" value="GIY-YIG"/>
    <property type="match status" value="1"/>
</dbReference>
<keyword evidence="3" id="KW-0255">Endonuclease</keyword>
<dbReference type="GO" id="GO:0004519">
    <property type="term" value="F:endonuclease activity"/>
    <property type="evidence" value="ECO:0007669"/>
    <property type="project" value="UniProtKB-KW"/>
</dbReference>
<dbReference type="InterPro" id="IPR003647">
    <property type="entry name" value="Intron_nuc_1_rpt"/>
</dbReference>
<proteinExistence type="predicted"/>
<evidence type="ECO:0000313" key="3">
    <source>
        <dbReference type="EMBL" id="AYU74390.1"/>
    </source>
</evidence>
<dbReference type="Pfam" id="PF07453">
    <property type="entry name" value="NUMOD1"/>
    <property type="match status" value="1"/>
</dbReference>
<sequence length="401" mass="46353">MKKIKKSIKIWTFFFLLFKLFQQVFSWKLYPLKIKYDSKNLEFTNRTSLIGFNTRPNVNFFNKKCSGKLNCLSRFESGLSPSNKDYRPNTIALEHINKGDPITSQVINSVLFNQKVSITQQELDELLSLPKVNFDLPLTDQTYPALLGLIGKPGSKRSKTGIYVFSHKYSDKNYVGSSNDLARRLKQYFEKNALFSNKDTGMLLPMLEKENLKAFTLEVTVIPSSFSNYAHCFLEQYFLLDKRFNLNTHKIVNFRVNKGFKIYLYDKDCKTLYYSSNSLNAFCADLGIHHSSYKKHVANNEPYLGYFRISNYLIPEAVPADLTEVQVREFLNKQRKDSLNKLHISYASVVEVLDIDTKTITTLDSVAKAASKFGVSRSTIRSYISSEKPYKNRYIFKFITS</sequence>
<reference evidence="3" key="1">
    <citation type="submission" date="2018-05" db="EMBL/GenBank/DDBJ databases">
        <title>Annotation and analysis of the mitochondrial genome of Coniothyrium glycines, causalagent of red leaf blotch of soybean, reveals an abundance of homing endonucleases.</title>
        <authorList>
            <person name="Frederick R.D."/>
            <person name="Stone C.L."/>
            <person name="Tooley P.W."/>
            <person name="Luster D.G."/>
            <person name="Campos B."/>
            <person name="Winegar R.A."/>
            <person name="Melcher U."/>
            <person name="Fletcher J."/>
            <person name="Blagden T."/>
        </authorList>
    </citation>
    <scope>NUCLEOTIDE SEQUENCE</scope>
    <source>
        <strain evidence="3">PG-21</strain>
    </source>
</reference>
<protein>
    <submittedName>
        <fullName evidence="3">GIY-YIG endonuclease</fullName>
    </submittedName>
</protein>
<dbReference type="AlphaFoldDB" id="A0A3G4S6K0"/>
<evidence type="ECO:0000259" key="1">
    <source>
        <dbReference type="Pfam" id="PF01541"/>
    </source>
</evidence>
<name>A0A3G4S6K0_9PLEO</name>
<dbReference type="InterPro" id="IPR035901">
    <property type="entry name" value="GIY-YIG_endonuc_sf"/>
</dbReference>
<dbReference type="RefSeq" id="YP_009543500.1">
    <property type="nucleotide sequence ID" value="NC_040008.1"/>
</dbReference>
<dbReference type="InterPro" id="IPR010896">
    <property type="entry name" value="NUMOD1"/>
</dbReference>
<accession>A0A3G4S6K0</accession>
<dbReference type="SMART" id="SM00497">
    <property type="entry name" value="IENR1"/>
    <property type="match status" value="2"/>
</dbReference>